<sequence length="152" mass="17581">MREKSTRKKVSLMYYGLMIIIERFSANNVYSQPEEISNATKYNNNDSMMLDLPENQIMKGLLTEELPMIGQIILRYKKRRPLLPCVGAKQASASSTDKDSYIQDLNINSNAYQVTGFFRAVLLKVIPEEFWGCNDNLRVILNAIKKVRKLRR</sequence>
<dbReference type="AlphaFoldDB" id="A0A8H4APY0"/>
<dbReference type="EMBL" id="WTPW01000339">
    <property type="protein sequence ID" value="KAF0521126.1"/>
    <property type="molecule type" value="Genomic_DNA"/>
</dbReference>
<dbReference type="Pfam" id="PF12009">
    <property type="entry name" value="Telomerase_RBD"/>
    <property type="match status" value="1"/>
</dbReference>
<comment type="caution">
    <text evidence="2">The sequence shown here is derived from an EMBL/GenBank/DDBJ whole genome shotgun (WGS) entry which is preliminary data.</text>
</comment>
<dbReference type="OrthoDB" id="5428531at2759"/>
<name>A0A8H4APY0_GIGMA</name>
<organism evidence="2 3">
    <name type="scientific">Gigaspora margarita</name>
    <dbReference type="NCBI Taxonomy" id="4874"/>
    <lineage>
        <taxon>Eukaryota</taxon>
        <taxon>Fungi</taxon>
        <taxon>Fungi incertae sedis</taxon>
        <taxon>Mucoromycota</taxon>
        <taxon>Glomeromycotina</taxon>
        <taxon>Glomeromycetes</taxon>
        <taxon>Diversisporales</taxon>
        <taxon>Gigasporaceae</taxon>
        <taxon>Gigaspora</taxon>
    </lineage>
</organism>
<accession>A0A8H4APY0</accession>
<evidence type="ECO:0000313" key="2">
    <source>
        <dbReference type="EMBL" id="KAF0521126.1"/>
    </source>
</evidence>
<reference evidence="2 3" key="1">
    <citation type="journal article" date="2019" name="Environ. Microbiol.">
        <title>At the nexus of three kingdoms: the genome of the mycorrhizal fungus Gigaspora margarita provides insights into plant, endobacterial and fungal interactions.</title>
        <authorList>
            <person name="Venice F."/>
            <person name="Ghignone S."/>
            <person name="Salvioli di Fossalunga A."/>
            <person name="Amselem J."/>
            <person name="Novero M."/>
            <person name="Xianan X."/>
            <person name="Sedzielewska Toro K."/>
            <person name="Morin E."/>
            <person name="Lipzen A."/>
            <person name="Grigoriev I.V."/>
            <person name="Henrissat B."/>
            <person name="Martin F.M."/>
            <person name="Bonfante P."/>
        </authorList>
    </citation>
    <scope>NUCLEOTIDE SEQUENCE [LARGE SCALE GENOMIC DNA]</scope>
    <source>
        <strain evidence="2 3">BEG34</strain>
    </source>
</reference>
<dbReference type="Gene3D" id="1.10.132.70">
    <property type="match status" value="1"/>
</dbReference>
<proteinExistence type="predicted"/>
<gene>
    <name evidence="2" type="ORF">F8M41_015917</name>
</gene>
<keyword evidence="3" id="KW-1185">Reference proteome</keyword>
<evidence type="ECO:0000259" key="1">
    <source>
        <dbReference type="Pfam" id="PF12009"/>
    </source>
</evidence>
<evidence type="ECO:0000313" key="3">
    <source>
        <dbReference type="Proteomes" id="UP000439903"/>
    </source>
</evidence>
<feature type="domain" description="Telomerase ribonucleoprotein complex - RNA-binding" evidence="1">
    <location>
        <begin position="113"/>
        <end position="152"/>
    </location>
</feature>
<protein>
    <recommendedName>
        <fullName evidence="1">Telomerase ribonucleoprotein complex - RNA-binding domain-containing protein</fullName>
    </recommendedName>
</protein>
<dbReference type="Proteomes" id="UP000439903">
    <property type="component" value="Unassembled WGS sequence"/>
</dbReference>
<dbReference type="GO" id="GO:0003964">
    <property type="term" value="F:RNA-directed DNA polymerase activity"/>
    <property type="evidence" value="ECO:0007669"/>
    <property type="project" value="InterPro"/>
</dbReference>
<dbReference type="InterPro" id="IPR021891">
    <property type="entry name" value="Telomerase_RBD"/>
</dbReference>